<evidence type="ECO:0000256" key="3">
    <source>
        <dbReference type="ARBA" id="ARBA00004818"/>
    </source>
</evidence>
<comment type="caution">
    <text evidence="11">The sequence shown here is derived from an EMBL/GenBank/DDBJ whole genome shotgun (WGS) entry which is preliminary data.</text>
</comment>
<dbReference type="Pfam" id="PF00702">
    <property type="entry name" value="Hydrolase"/>
    <property type="match status" value="1"/>
</dbReference>
<evidence type="ECO:0000256" key="9">
    <source>
        <dbReference type="ARBA" id="ARBA00023277"/>
    </source>
</evidence>
<dbReference type="PANTHER" id="PTHR43434">
    <property type="entry name" value="PHOSPHOGLYCOLATE PHOSPHATASE"/>
    <property type="match status" value="1"/>
</dbReference>
<comment type="similarity">
    <text evidence="4 10">Belongs to the HAD-like hydrolase superfamily. CbbY/CbbZ/Gph/YieH family.</text>
</comment>
<dbReference type="GO" id="GO:0005829">
    <property type="term" value="C:cytosol"/>
    <property type="evidence" value="ECO:0007669"/>
    <property type="project" value="TreeGrafter"/>
</dbReference>
<dbReference type="InterPro" id="IPR023198">
    <property type="entry name" value="PGP-like_dom2"/>
</dbReference>
<accession>A0A356W3G4</accession>
<comment type="pathway">
    <text evidence="3 10">Organic acid metabolism; glycolate biosynthesis; glycolate from 2-phosphoglycolate: step 1/1.</text>
</comment>
<keyword evidence="6 10" id="KW-0479">Metal-binding</keyword>
<dbReference type="InterPro" id="IPR036412">
    <property type="entry name" value="HAD-like_sf"/>
</dbReference>
<reference evidence="11 12" key="1">
    <citation type="journal article" date="2018" name="Nat. Biotechnol.">
        <title>A standardized bacterial taxonomy based on genome phylogeny substantially revises the tree of life.</title>
        <authorList>
            <person name="Parks D.H."/>
            <person name="Chuvochina M."/>
            <person name="Waite D.W."/>
            <person name="Rinke C."/>
            <person name="Skarshewski A."/>
            <person name="Chaumeil P.A."/>
            <person name="Hugenholtz P."/>
        </authorList>
    </citation>
    <scope>NUCLEOTIDE SEQUENCE [LARGE SCALE GENOMIC DNA]</scope>
    <source>
        <strain evidence="11">UBA10378</strain>
    </source>
</reference>
<dbReference type="InterPro" id="IPR023214">
    <property type="entry name" value="HAD_sf"/>
</dbReference>
<feature type="active site" description="Nucleophile" evidence="10">
    <location>
        <position position="25"/>
    </location>
</feature>
<dbReference type="GO" id="GO:0008967">
    <property type="term" value="F:phosphoglycolate phosphatase activity"/>
    <property type="evidence" value="ECO:0007669"/>
    <property type="project" value="UniProtKB-UniRule"/>
</dbReference>
<dbReference type="FunFam" id="3.40.50.1000:FF:000022">
    <property type="entry name" value="Phosphoglycolate phosphatase"/>
    <property type="match status" value="1"/>
</dbReference>
<evidence type="ECO:0000256" key="4">
    <source>
        <dbReference type="ARBA" id="ARBA00006171"/>
    </source>
</evidence>
<dbReference type="AlphaFoldDB" id="A0A356W3G4"/>
<evidence type="ECO:0000256" key="7">
    <source>
        <dbReference type="ARBA" id="ARBA00022801"/>
    </source>
</evidence>
<organism evidence="11 12">
    <name type="scientific">Hyphomonas atlantica</name>
    <dbReference type="NCBI Taxonomy" id="1280948"/>
    <lineage>
        <taxon>Bacteria</taxon>
        <taxon>Pseudomonadati</taxon>
        <taxon>Pseudomonadota</taxon>
        <taxon>Alphaproteobacteria</taxon>
        <taxon>Hyphomonadales</taxon>
        <taxon>Hyphomonadaceae</taxon>
        <taxon>Hyphomonas</taxon>
    </lineage>
</organism>
<dbReference type="InterPro" id="IPR006439">
    <property type="entry name" value="HAD-SF_hydro_IA"/>
</dbReference>
<dbReference type="GO" id="GO:0005975">
    <property type="term" value="P:carbohydrate metabolic process"/>
    <property type="evidence" value="ECO:0007669"/>
    <property type="project" value="InterPro"/>
</dbReference>
<dbReference type="SFLD" id="SFLDG01129">
    <property type="entry name" value="C1.5:_HAD__Beta-PGM__Phosphata"/>
    <property type="match status" value="1"/>
</dbReference>
<evidence type="ECO:0000313" key="11">
    <source>
        <dbReference type="EMBL" id="HBQ48140.1"/>
    </source>
</evidence>
<proteinExistence type="inferred from homology"/>
<dbReference type="PANTHER" id="PTHR43434:SF1">
    <property type="entry name" value="PHOSPHOGLYCOLATE PHOSPHATASE"/>
    <property type="match status" value="1"/>
</dbReference>
<dbReference type="GO" id="GO:0046872">
    <property type="term" value="F:metal ion binding"/>
    <property type="evidence" value="ECO:0007669"/>
    <property type="project" value="UniProtKB-KW"/>
</dbReference>
<comment type="catalytic activity">
    <reaction evidence="1 10">
        <text>2-phosphoglycolate + H2O = glycolate + phosphate</text>
        <dbReference type="Rhea" id="RHEA:14369"/>
        <dbReference type="ChEBI" id="CHEBI:15377"/>
        <dbReference type="ChEBI" id="CHEBI:29805"/>
        <dbReference type="ChEBI" id="CHEBI:43474"/>
        <dbReference type="ChEBI" id="CHEBI:58033"/>
        <dbReference type="EC" id="3.1.3.18"/>
    </reaction>
</comment>
<keyword evidence="9 10" id="KW-0119">Carbohydrate metabolism</keyword>
<dbReference type="InterPro" id="IPR050155">
    <property type="entry name" value="HAD-like_hydrolase_sf"/>
</dbReference>
<dbReference type="Gene3D" id="1.10.150.240">
    <property type="entry name" value="Putative phosphatase, domain 2"/>
    <property type="match status" value="1"/>
</dbReference>
<dbReference type="HAMAP" id="MF_00495">
    <property type="entry name" value="GPH_hydrolase_bact"/>
    <property type="match status" value="1"/>
</dbReference>
<evidence type="ECO:0000256" key="1">
    <source>
        <dbReference type="ARBA" id="ARBA00000830"/>
    </source>
</evidence>
<dbReference type="EC" id="3.1.3.18" evidence="5 10"/>
<comment type="function">
    <text evidence="10">Specifically catalyzes the dephosphorylation of 2-phosphoglycolate. Is involved in the dissimilation of the intracellular 2-phosphoglycolate formed during the DNA repair of 3'-phosphoglycolate ends, a major class of DNA lesions induced by oxidative stress.</text>
</comment>
<keyword evidence="7 10" id="KW-0378">Hydrolase</keyword>
<evidence type="ECO:0000256" key="8">
    <source>
        <dbReference type="ARBA" id="ARBA00022842"/>
    </source>
</evidence>
<dbReference type="GO" id="GO:0006281">
    <property type="term" value="P:DNA repair"/>
    <property type="evidence" value="ECO:0007669"/>
    <property type="project" value="TreeGrafter"/>
</dbReference>
<dbReference type="SUPFAM" id="SSF56784">
    <property type="entry name" value="HAD-like"/>
    <property type="match status" value="1"/>
</dbReference>
<dbReference type="NCBIfam" id="TIGR01449">
    <property type="entry name" value="PGP_bact"/>
    <property type="match status" value="1"/>
</dbReference>
<dbReference type="SFLD" id="SFLDS00003">
    <property type="entry name" value="Haloacid_Dehalogenase"/>
    <property type="match status" value="1"/>
</dbReference>
<dbReference type="Gene3D" id="3.40.50.1000">
    <property type="entry name" value="HAD superfamily/HAD-like"/>
    <property type="match status" value="1"/>
</dbReference>
<dbReference type="GO" id="GO:0046295">
    <property type="term" value="P:glycolate biosynthetic process"/>
    <property type="evidence" value="ECO:0007669"/>
    <property type="project" value="UniProtKB-UniRule"/>
</dbReference>
<evidence type="ECO:0000256" key="6">
    <source>
        <dbReference type="ARBA" id="ARBA00022723"/>
    </source>
</evidence>
<dbReference type="UniPathway" id="UPA00865">
    <property type="reaction ID" value="UER00834"/>
</dbReference>
<evidence type="ECO:0000256" key="10">
    <source>
        <dbReference type="HAMAP-Rule" id="MF_00495"/>
    </source>
</evidence>
<name>A0A356W3G4_9PROT</name>
<feature type="binding site" evidence="10">
    <location>
        <position position="27"/>
    </location>
    <ligand>
        <name>Mg(2+)</name>
        <dbReference type="ChEBI" id="CHEBI:18420"/>
    </ligand>
</feature>
<protein>
    <recommendedName>
        <fullName evidence="5 10">Phosphoglycolate phosphatase</fullName>
        <shortName evidence="10">PGP</shortName>
        <shortName evidence="10">PGPase</shortName>
        <ecNumber evidence="5 10">3.1.3.18</ecNumber>
    </recommendedName>
</protein>
<feature type="binding site" evidence="10">
    <location>
        <position position="25"/>
    </location>
    <ligand>
        <name>Mg(2+)</name>
        <dbReference type="ChEBI" id="CHEBI:18420"/>
    </ligand>
</feature>
<dbReference type="NCBIfam" id="TIGR01509">
    <property type="entry name" value="HAD-SF-IA-v3"/>
    <property type="match status" value="1"/>
</dbReference>
<evidence type="ECO:0000256" key="2">
    <source>
        <dbReference type="ARBA" id="ARBA00001946"/>
    </source>
</evidence>
<comment type="cofactor">
    <cofactor evidence="2 10">
        <name>Mg(2+)</name>
        <dbReference type="ChEBI" id="CHEBI:18420"/>
    </cofactor>
</comment>
<dbReference type="InterPro" id="IPR037512">
    <property type="entry name" value="PGPase_prok"/>
</dbReference>
<feature type="binding site" evidence="10">
    <location>
        <position position="187"/>
    </location>
    <ligand>
        <name>Mg(2+)</name>
        <dbReference type="ChEBI" id="CHEBI:18420"/>
    </ligand>
</feature>
<evidence type="ECO:0000256" key="5">
    <source>
        <dbReference type="ARBA" id="ARBA00013078"/>
    </source>
</evidence>
<dbReference type="EMBL" id="DOGS01000095">
    <property type="protein sequence ID" value="HBQ48140.1"/>
    <property type="molecule type" value="Genomic_DNA"/>
</dbReference>
<gene>
    <name evidence="11" type="primary">gph</name>
    <name evidence="11" type="ORF">DD728_04500</name>
</gene>
<dbReference type="NCBIfam" id="TIGR01549">
    <property type="entry name" value="HAD-SF-IA-v1"/>
    <property type="match status" value="1"/>
</dbReference>
<evidence type="ECO:0000313" key="12">
    <source>
        <dbReference type="Proteomes" id="UP000263957"/>
    </source>
</evidence>
<dbReference type="Proteomes" id="UP000263957">
    <property type="component" value="Unassembled WGS sequence"/>
</dbReference>
<keyword evidence="8 10" id="KW-0460">Magnesium</keyword>
<sequence>MPGVKEHLPASSRPKVPFPKVVVFDLDGTLVDSVPDLHAALNWLLARLGRRAVTLEEVVGMVGDGVPKLVERGLLATGGLPAEGADGPIADFTRHYEANAATLTRPFPGAVAALAALRDAGCTLAVCTNKPAGATGEILDALDLAPFFAAVAGGDTVPGARKPDPRHLMHVLDQLGAAPGDAVMVGDSHNDVNVAKAAGVPTVAVTFGYAHGPVEELGADVLIDHFDDLVPALMRLAD</sequence>